<protein>
    <submittedName>
        <fullName evidence="6">TetR/AcrR family transcriptional regulator</fullName>
    </submittedName>
</protein>
<feature type="domain" description="HTH tetR-type" evidence="5">
    <location>
        <begin position="19"/>
        <end position="79"/>
    </location>
</feature>
<evidence type="ECO:0000313" key="6">
    <source>
        <dbReference type="EMBL" id="MFD1815410.1"/>
    </source>
</evidence>
<keyword evidence="2 4" id="KW-0238">DNA-binding</keyword>
<keyword evidence="7" id="KW-1185">Reference proteome</keyword>
<dbReference type="InterPro" id="IPR050109">
    <property type="entry name" value="HTH-type_TetR-like_transc_reg"/>
</dbReference>
<evidence type="ECO:0000256" key="1">
    <source>
        <dbReference type="ARBA" id="ARBA00023015"/>
    </source>
</evidence>
<feature type="DNA-binding region" description="H-T-H motif" evidence="4">
    <location>
        <begin position="42"/>
        <end position="61"/>
    </location>
</feature>
<accession>A0ABW4PE87</accession>
<dbReference type="PANTHER" id="PTHR30055">
    <property type="entry name" value="HTH-TYPE TRANSCRIPTIONAL REGULATOR RUTR"/>
    <property type="match status" value="1"/>
</dbReference>
<comment type="caution">
    <text evidence="6">The sequence shown here is derived from an EMBL/GenBank/DDBJ whole genome shotgun (WGS) entry which is preliminary data.</text>
</comment>
<evidence type="ECO:0000256" key="3">
    <source>
        <dbReference type="ARBA" id="ARBA00023163"/>
    </source>
</evidence>
<dbReference type="Pfam" id="PF00440">
    <property type="entry name" value="TetR_N"/>
    <property type="match status" value="1"/>
</dbReference>
<dbReference type="InterPro" id="IPR009057">
    <property type="entry name" value="Homeodomain-like_sf"/>
</dbReference>
<keyword evidence="1" id="KW-0805">Transcription regulation</keyword>
<dbReference type="Proteomes" id="UP001597286">
    <property type="component" value="Unassembled WGS sequence"/>
</dbReference>
<dbReference type="SUPFAM" id="SSF46689">
    <property type="entry name" value="Homeodomain-like"/>
    <property type="match status" value="1"/>
</dbReference>
<dbReference type="EMBL" id="JBHUFB010000020">
    <property type="protein sequence ID" value="MFD1815410.1"/>
    <property type="molecule type" value="Genomic_DNA"/>
</dbReference>
<organism evidence="6 7">
    <name type="scientific">Rhodococcus gannanensis</name>
    <dbReference type="NCBI Taxonomy" id="1960308"/>
    <lineage>
        <taxon>Bacteria</taxon>
        <taxon>Bacillati</taxon>
        <taxon>Actinomycetota</taxon>
        <taxon>Actinomycetes</taxon>
        <taxon>Mycobacteriales</taxon>
        <taxon>Nocardiaceae</taxon>
        <taxon>Rhodococcus</taxon>
    </lineage>
</organism>
<dbReference type="Gene3D" id="1.10.357.10">
    <property type="entry name" value="Tetracycline Repressor, domain 2"/>
    <property type="match status" value="1"/>
</dbReference>
<sequence>MSSAAKSSSRAERRVTIERAQTATIARAAADEFRTSGVRRASIDRIADAAGVSRSTLYRRFPRKEDLLGEVIVQLRHSYAREIGSRIAGTDPRAALVETFVVAVTGFRSDTLVQKILADQPEALEMFVGFEAPQVETLILEFSKGIAYSLRAVGASMPDDDLRQAAETVFRLITSFALTPTHSFDLDDPEAVRQYATKVLAPMIW</sequence>
<dbReference type="PRINTS" id="PR00455">
    <property type="entry name" value="HTHTETR"/>
</dbReference>
<keyword evidence="3" id="KW-0804">Transcription</keyword>
<evidence type="ECO:0000256" key="4">
    <source>
        <dbReference type="PROSITE-ProRule" id="PRU00335"/>
    </source>
</evidence>
<evidence type="ECO:0000313" key="7">
    <source>
        <dbReference type="Proteomes" id="UP001597286"/>
    </source>
</evidence>
<gene>
    <name evidence="6" type="ORF">ACFSJG_24590</name>
</gene>
<reference evidence="7" key="1">
    <citation type="journal article" date="2019" name="Int. J. Syst. Evol. Microbiol.">
        <title>The Global Catalogue of Microorganisms (GCM) 10K type strain sequencing project: providing services to taxonomists for standard genome sequencing and annotation.</title>
        <authorList>
            <consortium name="The Broad Institute Genomics Platform"/>
            <consortium name="The Broad Institute Genome Sequencing Center for Infectious Disease"/>
            <person name="Wu L."/>
            <person name="Ma J."/>
        </authorList>
    </citation>
    <scope>NUCLEOTIDE SEQUENCE [LARGE SCALE GENOMIC DNA]</scope>
    <source>
        <strain evidence="7">DT72</strain>
    </source>
</reference>
<proteinExistence type="predicted"/>
<evidence type="ECO:0000256" key="2">
    <source>
        <dbReference type="ARBA" id="ARBA00023125"/>
    </source>
</evidence>
<dbReference type="PANTHER" id="PTHR30055:SF234">
    <property type="entry name" value="HTH-TYPE TRANSCRIPTIONAL REGULATOR BETI"/>
    <property type="match status" value="1"/>
</dbReference>
<dbReference type="InterPro" id="IPR001647">
    <property type="entry name" value="HTH_TetR"/>
</dbReference>
<dbReference type="RefSeq" id="WP_378487838.1">
    <property type="nucleotide sequence ID" value="NZ_JBHUFB010000020.1"/>
</dbReference>
<dbReference type="PROSITE" id="PS50977">
    <property type="entry name" value="HTH_TETR_2"/>
    <property type="match status" value="1"/>
</dbReference>
<name>A0ABW4PE87_9NOCA</name>
<evidence type="ECO:0000259" key="5">
    <source>
        <dbReference type="PROSITE" id="PS50977"/>
    </source>
</evidence>